<dbReference type="Pfam" id="PF01479">
    <property type="entry name" value="S4"/>
    <property type="match status" value="1"/>
</dbReference>
<dbReference type="InterPro" id="IPR002942">
    <property type="entry name" value="S4_RNA-bd"/>
</dbReference>
<dbReference type="AlphaFoldDB" id="A0A9D9J107"/>
<feature type="domain" description="RNA-binding S4" evidence="6">
    <location>
        <begin position="184"/>
        <end position="243"/>
    </location>
</feature>
<feature type="compositionally biased region" description="Basic and acidic residues" evidence="5">
    <location>
        <begin position="27"/>
        <end position="138"/>
    </location>
</feature>
<dbReference type="CDD" id="cd00165">
    <property type="entry name" value="S4"/>
    <property type="match status" value="1"/>
</dbReference>
<dbReference type="PROSITE" id="PS01149">
    <property type="entry name" value="PSI_RSU"/>
    <property type="match status" value="1"/>
</dbReference>
<evidence type="ECO:0000313" key="7">
    <source>
        <dbReference type="EMBL" id="MBO8481851.1"/>
    </source>
</evidence>
<keyword evidence="3" id="KW-0694">RNA-binding</keyword>
<dbReference type="InterPro" id="IPR020094">
    <property type="entry name" value="TruA/RsuA/RluB/E/F_N"/>
</dbReference>
<dbReference type="SMART" id="SM00363">
    <property type="entry name" value="S4"/>
    <property type="match status" value="1"/>
</dbReference>
<dbReference type="PROSITE" id="PS50889">
    <property type="entry name" value="S4"/>
    <property type="match status" value="1"/>
</dbReference>
<dbReference type="Proteomes" id="UP000823772">
    <property type="component" value="Unassembled WGS sequence"/>
</dbReference>
<dbReference type="InterPro" id="IPR050343">
    <property type="entry name" value="RsuA_PseudoU_synthase"/>
</dbReference>
<dbReference type="InterPro" id="IPR020103">
    <property type="entry name" value="PsdUridine_synth_cat_dom_sf"/>
</dbReference>
<dbReference type="CDD" id="cd02870">
    <property type="entry name" value="PseudoU_synth_RsuA_like"/>
    <property type="match status" value="1"/>
</dbReference>
<name>A0A9D9J107_9BACT</name>
<dbReference type="GO" id="GO:0003723">
    <property type="term" value="F:RNA binding"/>
    <property type="evidence" value="ECO:0007669"/>
    <property type="project" value="UniProtKB-KW"/>
</dbReference>
<comment type="caution">
    <text evidence="7">The sequence shown here is derived from an EMBL/GenBank/DDBJ whole genome shotgun (WGS) entry which is preliminary data.</text>
</comment>
<evidence type="ECO:0000256" key="1">
    <source>
        <dbReference type="ARBA" id="ARBA00008348"/>
    </source>
</evidence>
<dbReference type="EMBL" id="JADILY010000100">
    <property type="protein sequence ID" value="MBO8481851.1"/>
    <property type="molecule type" value="Genomic_DNA"/>
</dbReference>
<dbReference type="PANTHER" id="PTHR47683">
    <property type="entry name" value="PSEUDOURIDINE SYNTHASE FAMILY PROTEIN-RELATED"/>
    <property type="match status" value="1"/>
</dbReference>
<dbReference type="Gene3D" id="3.30.70.1560">
    <property type="entry name" value="Alpha-L RNA-binding motif"/>
    <property type="match status" value="1"/>
</dbReference>
<evidence type="ECO:0000256" key="2">
    <source>
        <dbReference type="ARBA" id="ARBA00023235"/>
    </source>
</evidence>
<dbReference type="NCBIfam" id="TIGR00093">
    <property type="entry name" value="pseudouridine synthase"/>
    <property type="match status" value="1"/>
</dbReference>
<comment type="similarity">
    <text evidence="1 4">Belongs to the pseudouridine synthase RsuA family.</text>
</comment>
<gene>
    <name evidence="7" type="ORF">IAC87_04825</name>
</gene>
<reference evidence="7" key="2">
    <citation type="journal article" date="2021" name="PeerJ">
        <title>Extensive microbial diversity within the chicken gut microbiome revealed by metagenomics and culture.</title>
        <authorList>
            <person name="Gilroy R."/>
            <person name="Ravi A."/>
            <person name="Getino M."/>
            <person name="Pursley I."/>
            <person name="Horton D.L."/>
            <person name="Alikhan N.F."/>
            <person name="Baker D."/>
            <person name="Gharbi K."/>
            <person name="Hall N."/>
            <person name="Watson M."/>
            <person name="Adriaenssens E.M."/>
            <person name="Foster-Nyarko E."/>
            <person name="Jarju S."/>
            <person name="Secka A."/>
            <person name="Antonio M."/>
            <person name="Oren A."/>
            <person name="Chaudhuri R.R."/>
            <person name="La Ragione R."/>
            <person name="Hildebrand F."/>
            <person name="Pallen M.J."/>
        </authorList>
    </citation>
    <scope>NUCLEOTIDE SEQUENCE</scope>
    <source>
        <strain evidence="7">B3-2255</strain>
    </source>
</reference>
<sequence>MLKDFQRKGSSAADGAAPERVYRKRENRSFNDNPRRREEGRNEGFRRSEDRGFRRSEDRDFGRRKSEDRGFGRNEDRGFSRRRNEGRGFGRSEDRDFDRRRNEDRGFGRNENRGFSRRRDEDRGFRRNDGERPSFERHEFRGERRKFGFDKEKRFEITRKKNPRATIKSAQKIYKREEEITGEVRLNKFIANSGICSRREADKYIQAGVITVNGNVVSELGVKVKPTDDIRFNGERLLGEKKIYIVMNKPKDYVTTTSDPHAEKTVMDLLKGCKQRVFPVGRLDKSTTGVLLFTNDGRLADKLTHPAYNKKKIYQVTLDRKLSKPDFDKILEGIWLPDGEIHADELAYTDDTQKVVGISIHSGRNRIIRRIFESLNYKILKLDRVYFAGLTKKRLTRGEWRYLEEKEVNMLLMGAYE</sequence>
<dbReference type="InterPro" id="IPR042092">
    <property type="entry name" value="PsdUridine_s_RsuA/RluB/E/F_cat"/>
</dbReference>
<dbReference type="SUPFAM" id="SSF55174">
    <property type="entry name" value="Alpha-L RNA-binding motif"/>
    <property type="match status" value="1"/>
</dbReference>
<proteinExistence type="inferred from homology"/>
<evidence type="ECO:0000256" key="3">
    <source>
        <dbReference type="PROSITE-ProRule" id="PRU00182"/>
    </source>
</evidence>
<protein>
    <recommendedName>
        <fullName evidence="4">Pseudouridine synthase</fullName>
        <ecNumber evidence="4">5.4.99.-</ecNumber>
    </recommendedName>
</protein>
<dbReference type="PANTHER" id="PTHR47683:SF2">
    <property type="entry name" value="RNA-BINDING S4 DOMAIN-CONTAINING PROTEIN"/>
    <property type="match status" value="1"/>
</dbReference>
<keyword evidence="2 4" id="KW-0413">Isomerase</keyword>
<evidence type="ECO:0000313" key="8">
    <source>
        <dbReference type="Proteomes" id="UP000823772"/>
    </source>
</evidence>
<organism evidence="7 8">
    <name type="scientific">Candidatus Merdivivens faecigallinarum</name>
    <dbReference type="NCBI Taxonomy" id="2840871"/>
    <lineage>
        <taxon>Bacteria</taxon>
        <taxon>Pseudomonadati</taxon>
        <taxon>Bacteroidota</taxon>
        <taxon>Bacteroidia</taxon>
        <taxon>Bacteroidales</taxon>
        <taxon>Muribaculaceae</taxon>
        <taxon>Muribaculaceae incertae sedis</taxon>
        <taxon>Candidatus Merdivivens</taxon>
    </lineage>
</organism>
<dbReference type="Pfam" id="PF00849">
    <property type="entry name" value="PseudoU_synth_2"/>
    <property type="match status" value="1"/>
</dbReference>
<dbReference type="SUPFAM" id="SSF55120">
    <property type="entry name" value="Pseudouridine synthase"/>
    <property type="match status" value="1"/>
</dbReference>
<dbReference type="FunFam" id="3.10.290.10:FF:000003">
    <property type="entry name" value="Pseudouridine synthase"/>
    <property type="match status" value="1"/>
</dbReference>
<dbReference type="InterPro" id="IPR036986">
    <property type="entry name" value="S4_RNA-bd_sf"/>
</dbReference>
<reference evidence="7" key="1">
    <citation type="submission" date="2020-10" db="EMBL/GenBank/DDBJ databases">
        <authorList>
            <person name="Gilroy R."/>
        </authorList>
    </citation>
    <scope>NUCLEOTIDE SEQUENCE</scope>
    <source>
        <strain evidence="7">B3-2255</strain>
    </source>
</reference>
<accession>A0A9D9J107</accession>
<evidence type="ECO:0000259" key="6">
    <source>
        <dbReference type="SMART" id="SM00363"/>
    </source>
</evidence>
<evidence type="ECO:0000256" key="4">
    <source>
        <dbReference type="RuleBase" id="RU003887"/>
    </source>
</evidence>
<dbReference type="GO" id="GO:0120159">
    <property type="term" value="F:rRNA pseudouridine synthase activity"/>
    <property type="evidence" value="ECO:0007669"/>
    <property type="project" value="UniProtKB-ARBA"/>
</dbReference>
<dbReference type="Gene3D" id="3.10.290.10">
    <property type="entry name" value="RNA-binding S4 domain"/>
    <property type="match status" value="1"/>
</dbReference>
<dbReference type="InterPro" id="IPR006145">
    <property type="entry name" value="PsdUridine_synth_RsuA/RluA"/>
</dbReference>
<dbReference type="GO" id="GO:0000455">
    <property type="term" value="P:enzyme-directed rRNA pseudouridine synthesis"/>
    <property type="evidence" value="ECO:0007669"/>
    <property type="project" value="UniProtKB-ARBA"/>
</dbReference>
<dbReference type="EC" id="5.4.99.-" evidence="4"/>
<evidence type="ECO:0000256" key="5">
    <source>
        <dbReference type="SAM" id="MobiDB-lite"/>
    </source>
</evidence>
<feature type="region of interest" description="Disordered" evidence="5">
    <location>
        <begin position="1"/>
        <end position="138"/>
    </location>
</feature>
<dbReference type="InterPro" id="IPR018496">
    <property type="entry name" value="PsdUridine_synth_RsuA/RluB_CS"/>
</dbReference>
<dbReference type="Gene3D" id="3.30.70.580">
    <property type="entry name" value="Pseudouridine synthase I, catalytic domain, N-terminal subdomain"/>
    <property type="match status" value="1"/>
</dbReference>
<dbReference type="InterPro" id="IPR000748">
    <property type="entry name" value="PsdUridine_synth_RsuA/RluB/E/F"/>
</dbReference>